<evidence type="ECO:0000256" key="6">
    <source>
        <dbReference type="ARBA" id="ARBA00022884"/>
    </source>
</evidence>
<name>A0A2J1DU78_9CHLR</name>
<dbReference type="NCBIfam" id="TIGR00420">
    <property type="entry name" value="trmU"/>
    <property type="match status" value="1"/>
</dbReference>
<keyword evidence="13" id="KW-0489">Methyltransferase</keyword>
<evidence type="ECO:0000256" key="7">
    <source>
        <dbReference type="ARBA" id="ARBA00023157"/>
    </source>
</evidence>
<dbReference type="InterPro" id="IPR023382">
    <property type="entry name" value="MnmA-like_central_sf"/>
</dbReference>
<dbReference type="Pfam" id="PF20258">
    <property type="entry name" value="tRNA_Me_trans_C"/>
    <property type="match status" value="1"/>
</dbReference>
<feature type="site" description="Interaction with tRNA" evidence="10">
    <location>
        <position position="145"/>
    </location>
</feature>
<feature type="site" description="Interaction with tRNA" evidence="10">
    <location>
        <position position="352"/>
    </location>
</feature>
<keyword evidence="6 10" id="KW-0694">RNA-binding</keyword>
<evidence type="ECO:0000259" key="12">
    <source>
        <dbReference type="Pfam" id="PF20259"/>
    </source>
</evidence>
<dbReference type="GO" id="GO:0032259">
    <property type="term" value="P:methylation"/>
    <property type="evidence" value="ECO:0007669"/>
    <property type="project" value="UniProtKB-KW"/>
</dbReference>
<proteinExistence type="inferred from homology"/>
<comment type="similarity">
    <text evidence="10">Belongs to the MnmA/TRMU family.</text>
</comment>
<evidence type="ECO:0000256" key="1">
    <source>
        <dbReference type="ARBA" id="ARBA00022555"/>
    </source>
</evidence>
<evidence type="ECO:0000256" key="8">
    <source>
        <dbReference type="ARBA" id="ARBA00051542"/>
    </source>
</evidence>
<dbReference type="HAMAP" id="MF_00144">
    <property type="entry name" value="tRNA_thiouridyl_MnmA"/>
    <property type="match status" value="1"/>
</dbReference>
<dbReference type="GO" id="GO:0002143">
    <property type="term" value="P:tRNA wobble position uridine thiolation"/>
    <property type="evidence" value="ECO:0007669"/>
    <property type="project" value="TreeGrafter"/>
</dbReference>
<keyword evidence="5 10" id="KW-0067">ATP-binding</keyword>
<reference evidence="13 14" key="1">
    <citation type="journal article" date="2017" name="FEMS Microbiol. Ecol.">
        <title>Reconstructed genomes of novel Dehalococcoides mccartyi strains from 1,2,3,4-tetrachlorodibenzo-p-dioxin-dechlorinating enrichment cultures reveal divergent reductive dehalogenase gene profiles.</title>
        <authorList>
            <person name="Dam H.T."/>
            <person name="Vollmers J."/>
            <person name="Kaster A.K."/>
            <person name="Haggblom M.M."/>
        </authorList>
    </citation>
    <scope>NUCLEOTIDE SEQUENCE [LARGE SCALE GENOMIC DNA]</scope>
    <source>
        <strain evidence="13 14">H1-3-2.001</strain>
    </source>
</reference>
<keyword evidence="7" id="KW-1015">Disulfide bond</keyword>
<dbReference type="GO" id="GO:0008168">
    <property type="term" value="F:methyltransferase activity"/>
    <property type="evidence" value="ECO:0007669"/>
    <property type="project" value="UniProtKB-KW"/>
</dbReference>
<dbReference type="Gene3D" id="2.30.30.280">
    <property type="entry name" value="Adenine nucleotide alpha hydrolases-like domains"/>
    <property type="match status" value="1"/>
</dbReference>
<comment type="function">
    <text evidence="9 10">Catalyzes the 2-thiolation of uridine at the wobble position (U34) of tRNA, leading to the formation of s(2)U34.</text>
</comment>
<dbReference type="PANTHER" id="PTHR11933:SF5">
    <property type="entry name" value="MITOCHONDRIAL TRNA-SPECIFIC 2-THIOURIDYLASE 1"/>
    <property type="match status" value="1"/>
</dbReference>
<dbReference type="CDD" id="cd01998">
    <property type="entry name" value="MnmA_TRMU-like"/>
    <property type="match status" value="1"/>
</dbReference>
<feature type="binding site" evidence="10">
    <location>
        <position position="144"/>
    </location>
    <ligand>
        <name>ATP</name>
        <dbReference type="ChEBI" id="CHEBI:30616"/>
    </ligand>
</feature>
<evidence type="ECO:0000313" key="14">
    <source>
        <dbReference type="Proteomes" id="UP000233649"/>
    </source>
</evidence>
<feature type="active site" description="Nucleophile" evidence="10">
    <location>
        <position position="120"/>
    </location>
</feature>
<feature type="region of interest" description="Interaction with tRNA" evidence="10">
    <location>
        <begin position="319"/>
        <end position="320"/>
    </location>
</feature>
<organism evidence="13 14">
    <name type="scientific">Dehalococcoides mccartyi</name>
    <dbReference type="NCBI Taxonomy" id="61435"/>
    <lineage>
        <taxon>Bacteria</taxon>
        <taxon>Bacillati</taxon>
        <taxon>Chloroflexota</taxon>
        <taxon>Dehalococcoidia</taxon>
        <taxon>Dehalococcoidales</taxon>
        <taxon>Dehalococcoidaceae</taxon>
        <taxon>Dehalococcoides</taxon>
    </lineage>
</organism>
<dbReference type="Gene3D" id="2.40.30.10">
    <property type="entry name" value="Translation factors"/>
    <property type="match status" value="1"/>
</dbReference>
<dbReference type="NCBIfam" id="NF001138">
    <property type="entry name" value="PRK00143.1"/>
    <property type="match status" value="1"/>
</dbReference>
<evidence type="ECO:0000256" key="3">
    <source>
        <dbReference type="ARBA" id="ARBA00022694"/>
    </source>
</evidence>
<dbReference type="Pfam" id="PF03054">
    <property type="entry name" value="tRNA_Me_trans"/>
    <property type="match status" value="1"/>
</dbReference>
<comment type="subcellular location">
    <subcellularLocation>
        <location evidence="10">Cytoplasm</location>
    </subcellularLocation>
</comment>
<evidence type="ECO:0000256" key="4">
    <source>
        <dbReference type="ARBA" id="ARBA00022741"/>
    </source>
</evidence>
<dbReference type="InterPro" id="IPR014729">
    <property type="entry name" value="Rossmann-like_a/b/a_fold"/>
</dbReference>
<evidence type="ECO:0000256" key="2">
    <source>
        <dbReference type="ARBA" id="ARBA00022679"/>
    </source>
</evidence>
<dbReference type="PANTHER" id="PTHR11933">
    <property type="entry name" value="TRNA 5-METHYLAMINOMETHYL-2-THIOURIDYLATE -METHYLTRANSFERASE"/>
    <property type="match status" value="1"/>
</dbReference>
<dbReference type="Proteomes" id="UP000233649">
    <property type="component" value="Unassembled WGS sequence"/>
</dbReference>
<keyword evidence="3 10" id="KW-0819">tRNA processing</keyword>
<dbReference type="InterPro" id="IPR004506">
    <property type="entry name" value="MnmA-like"/>
</dbReference>
<evidence type="ECO:0000313" key="13">
    <source>
        <dbReference type="EMBL" id="PKH45674.1"/>
    </source>
</evidence>
<accession>A0A2J1DU78</accession>
<evidence type="ECO:0000256" key="5">
    <source>
        <dbReference type="ARBA" id="ARBA00022840"/>
    </source>
</evidence>
<sequence length="375" mass="41333">MIFEQLGQPLPVNFGIIIDHEPLILVGLAGKVNLIELTGDFCFLHLGYNVAGVSLQLKSNNEPYGNGYNLKLINRAREVAAALNIPHYVVDLSDIFSQRVIADFCQQYSQGRTPNPCIRCNYYVKIGALLNKIQDFKADYLATGHYARIVSDENGTHLLRGADEKKDQSYFLYTLPPESLSRLMFPLGQKYKKDIVRLATNMKLPVSQKESQDVCFIPDGDYKSFLATRMGFTPGKILDTTGKILGEHQGLPLYTVGQRQGLGLASNEKLFVSDMNADANTITVAGHDQLYTSRILLSNFIWRESGIPPDTSGMIVKVRYKAAPAEVKKISQSGDFYILELASPVWAATPGQAAVIYLDDMVLGGGIIESGGDTI</sequence>
<feature type="active site" description="Cysteine persulfide intermediate" evidence="10">
    <location>
        <position position="215"/>
    </location>
</feature>
<gene>
    <name evidence="10" type="primary">mnmA</name>
    <name evidence="13" type="ORF">CVH13_01427</name>
</gene>
<dbReference type="GO" id="GO:0005737">
    <property type="term" value="C:cytoplasm"/>
    <property type="evidence" value="ECO:0007669"/>
    <property type="project" value="UniProtKB-SubCell"/>
</dbReference>
<keyword evidence="2 10" id="KW-0808">Transferase</keyword>
<feature type="binding site" evidence="10">
    <location>
        <position position="55"/>
    </location>
    <ligand>
        <name>ATP</name>
        <dbReference type="ChEBI" id="CHEBI:30616"/>
    </ligand>
</feature>
<keyword evidence="10" id="KW-0963">Cytoplasm</keyword>
<feature type="region of interest" description="Interaction with tRNA" evidence="10">
    <location>
        <begin position="166"/>
        <end position="168"/>
    </location>
</feature>
<feature type="domain" description="tRNA-specific 2-thiouridylase MnmA-like central" evidence="12">
    <location>
        <begin position="223"/>
        <end position="285"/>
    </location>
</feature>
<evidence type="ECO:0000256" key="9">
    <source>
        <dbReference type="ARBA" id="ARBA00056575"/>
    </source>
</evidence>
<comment type="catalytic activity">
    <reaction evidence="8 10">
        <text>S-sulfanyl-L-cysteinyl-[protein] + uridine(34) in tRNA + AH2 + ATP = 2-thiouridine(34) in tRNA + L-cysteinyl-[protein] + A + AMP + diphosphate + H(+)</text>
        <dbReference type="Rhea" id="RHEA:47032"/>
        <dbReference type="Rhea" id="RHEA-COMP:10131"/>
        <dbReference type="Rhea" id="RHEA-COMP:11726"/>
        <dbReference type="Rhea" id="RHEA-COMP:11727"/>
        <dbReference type="Rhea" id="RHEA-COMP:11728"/>
        <dbReference type="ChEBI" id="CHEBI:13193"/>
        <dbReference type="ChEBI" id="CHEBI:15378"/>
        <dbReference type="ChEBI" id="CHEBI:17499"/>
        <dbReference type="ChEBI" id="CHEBI:29950"/>
        <dbReference type="ChEBI" id="CHEBI:30616"/>
        <dbReference type="ChEBI" id="CHEBI:33019"/>
        <dbReference type="ChEBI" id="CHEBI:61963"/>
        <dbReference type="ChEBI" id="CHEBI:65315"/>
        <dbReference type="ChEBI" id="CHEBI:87170"/>
        <dbReference type="ChEBI" id="CHEBI:456215"/>
        <dbReference type="EC" id="2.8.1.13"/>
    </reaction>
</comment>
<dbReference type="Gene3D" id="3.40.50.620">
    <property type="entry name" value="HUPs"/>
    <property type="match status" value="1"/>
</dbReference>
<dbReference type="EC" id="2.8.1.13" evidence="10"/>
<dbReference type="InterPro" id="IPR046884">
    <property type="entry name" value="MnmA-like_central"/>
</dbReference>
<feature type="domain" description="tRNA-specific 2-thiouridylase MnmA-like C-terminal" evidence="11">
    <location>
        <begin position="295"/>
        <end position="368"/>
    </location>
</feature>
<dbReference type="AlphaFoldDB" id="A0A2J1DU78"/>
<dbReference type="FunFam" id="2.30.30.280:FF:000001">
    <property type="entry name" value="tRNA-specific 2-thiouridylase MnmA"/>
    <property type="match status" value="1"/>
</dbReference>
<dbReference type="GO" id="GO:0103016">
    <property type="term" value="F:tRNA-uridine 2-sulfurtransferase activity"/>
    <property type="evidence" value="ECO:0007669"/>
    <property type="project" value="UniProtKB-EC"/>
</dbReference>
<protein>
    <recommendedName>
        <fullName evidence="10">tRNA-specific 2-thiouridylase MnmA</fullName>
        <ecNumber evidence="10">2.8.1.13</ecNumber>
    </recommendedName>
</protein>
<dbReference type="Pfam" id="PF20259">
    <property type="entry name" value="tRNA_Me_trans_M"/>
    <property type="match status" value="1"/>
</dbReference>
<evidence type="ECO:0000259" key="11">
    <source>
        <dbReference type="Pfam" id="PF20258"/>
    </source>
</evidence>
<dbReference type="InterPro" id="IPR046885">
    <property type="entry name" value="MnmA-like_C"/>
</dbReference>
<keyword evidence="1 10" id="KW-0820">tRNA-binding</keyword>
<comment type="caution">
    <text evidence="10">Lacks conserved residue(s) required for the propagation of feature annotation.</text>
</comment>
<dbReference type="GO" id="GO:0000049">
    <property type="term" value="F:tRNA binding"/>
    <property type="evidence" value="ECO:0007669"/>
    <property type="project" value="UniProtKB-KW"/>
</dbReference>
<dbReference type="SUPFAM" id="SSF52402">
    <property type="entry name" value="Adenine nucleotide alpha hydrolases-like"/>
    <property type="match status" value="1"/>
</dbReference>
<dbReference type="EMBL" id="PHFD01000305">
    <property type="protein sequence ID" value="PKH45674.1"/>
    <property type="molecule type" value="Genomic_DNA"/>
</dbReference>
<evidence type="ECO:0000256" key="10">
    <source>
        <dbReference type="HAMAP-Rule" id="MF_00144"/>
    </source>
</evidence>
<dbReference type="GO" id="GO:0005524">
    <property type="term" value="F:ATP binding"/>
    <property type="evidence" value="ECO:0007669"/>
    <property type="project" value="UniProtKB-KW"/>
</dbReference>
<comment type="caution">
    <text evidence="13">The sequence shown here is derived from an EMBL/GenBank/DDBJ whole genome shotgun (WGS) entry which is preliminary data.</text>
</comment>
<keyword evidence="4 10" id="KW-0547">Nucleotide-binding</keyword>